<name>A0AAF0PSQ1_SOLVR</name>
<organism evidence="1 2">
    <name type="scientific">Solanum verrucosum</name>
    <dbReference type="NCBI Taxonomy" id="315347"/>
    <lineage>
        <taxon>Eukaryota</taxon>
        <taxon>Viridiplantae</taxon>
        <taxon>Streptophyta</taxon>
        <taxon>Embryophyta</taxon>
        <taxon>Tracheophyta</taxon>
        <taxon>Spermatophyta</taxon>
        <taxon>Magnoliopsida</taxon>
        <taxon>eudicotyledons</taxon>
        <taxon>Gunneridae</taxon>
        <taxon>Pentapetalae</taxon>
        <taxon>asterids</taxon>
        <taxon>lamiids</taxon>
        <taxon>Solanales</taxon>
        <taxon>Solanaceae</taxon>
        <taxon>Solanoideae</taxon>
        <taxon>Solaneae</taxon>
        <taxon>Solanum</taxon>
    </lineage>
</organism>
<protein>
    <submittedName>
        <fullName evidence="1">Uncharacterized protein</fullName>
    </submittedName>
</protein>
<dbReference type="EMBL" id="CP133612">
    <property type="protein sequence ID" value="WMV09200.1"/>
    <property type="molecule type" value="Genomic_DNA"/>
</dbReference>
<accession>A0AAF0PSQ1</accession>
<evidence type="ECO:0000313" key="2">
    <source>
        <dbReference type="Proteomes" id="UP001234989"/>
    </source>
</evidence>
<sequence>MALVLPNVPVYQALKEKIKSVIESSSPRVAERFRGTVLYCPKLQDLKDAEGKCKKVIQMTNGRISEWIGDPDLFHQLVLRITLFGNYKYLFKFLA</sequence>
<dbReference type="AlphaFoldDB" id="A0AAF0PSQ1"/>
<evidence type="ECO:0000313" key="1">
    <source>
        <dbReference type="EMBL" id="WMV09200.1"/>
    </source>
</evidence>
<reference evidence="1" key="1">
    <citation type="submission" date="2023-08" db="EMBL/GenBank/DDBJ databases">
        <title>A de novo genome assembly of Solanum verrucosum Schlechtendal, a Mexican diploid species geographically isolated from the other diploid A-genome species in potato relatives.</title>
        <authorList>
            <person name="Hosaka K."/>
        </authorList>
    </citation>
    <scope>NUCLEOTIDE SEQUENCE</scope>
    <source>
        <tissue evidence="1">Young leaves</tissue>
    </source>
</reference>
<proteinExistence type="predicted"/>
<gene>
    <name evidence="1" type="ORF">MTR67_002585</name>
</gene>
<dbReference type="Proteomes" id="UP001234989">
    <property type="component" value="Chromosome 1"/>
</dbReference>
<keyword evidence="2" id="KW-1185">Reference proteome</keyword>